<dbReference type="EMBL" id="AP024749">
    <property type="protein sequence ID" value="BCY28104.1"/>
    <property type="molecule type" value="Genomic_DNA"/>
</dbReference>
<name>A0ABM7S3H3_9FLAO</name>
<evidence type="ECO:0000256" key="2">
    <source>
        <dbReference type="ARBA" id="ARBA00022676"/>
    </source>
</evidence>
<keyword evidence="4" id="KW-0472">Membrane</keyword>
<reference evidence="6 7" key="1">
    <citation type="submission" date="2021-06" db="EMBL/GenBank/DDBJ databases">
        <title>Whole genome sequences of Flavobacterium sp. KK2020170 and assembly.</title>
        <authorList>
            <person name="Kitahara K."/>
            <person name="Miyoshi S."/>
            <person name="Uesaka K."/>
        </authorList>
    </citation>
    <scope>NUCLEOTIDE SEQUENCE [LARGE SCALE GENOMIC DNA]</scope>
    <source>
        <strain evidence="6 7">KK2020170</strain>
    </source>
</reference>
<proteinExistence type="inferred from homology"/>
<feature type="transmembrane region" description="Helical" evidence="4">
    <location>
        <begin position="6"/>
        <end position="22"/>
    </location>
</feature>
<keyword evidence="2" id="KW-0328">Glycosyltransferase</keyword>
<keyword evidence="4" id="KW-1133">Transmembrane helix</keyword>
<feature type="transmembrane region" description="Helical" evidence="4">
    <location>
        <begin position="335"/>
        <end position="356"/>
    </location>
</feature>
<dbReference type="Gene3D" id="3.90.550.10">
    <property type="entry name" value="Spore Coat Polysaccharide Biosynthesis Protein SpsA, Chain A"/>
    <property type="match status" value="1"/>
</dbReference>
<feature type="transmembrane region" description="Helical" evidence="4">
    <location>
        <begin position="306"/>
        <end position="323"/>
    </location>
</feature>
<accession>A0ABM7S3H3</accession>
<evidence type="ECO:0000256" key="4">
    <source>
        <dbReference type="SAM" id="Phobius"/>
    </source>
</evidence>
<protein>
    <submittedName>
        <fullName evidence="6">Glycosyl transferase</fullName>
    </submittedName>
</protein>
<dbReference type="SUPFAM" id="SSF53448">
    <property type="entry name" value="Nucleotide-diphospho-sugar transferases"/>
    <property type="match status" value="1"/>
</dbReference>
<feature type="domain" description="Glycosyltransferase 2-like" evidence="5">
    <location>
        <begin position="40"/>
        <end position="156"/>
    </location>
</feature>
<evidence type="ECO:0000313" key="7">
    <source>
        <dbReference type="Proteomes" id="UP000825258"/>
    </source>
</evidence>
<organism evidence="6 7">
    <name type="scientific">Flavobacterium okayamense</name>
    <dbReference type="NCBI Taxonomy" id="2830782"/>
    <lineage>
        <taxon>Bacteria</taxon>
        <taxon>Pseudomonadati</taxon>
        <taxon>Bacteroidota</taxon>
        <taxon>Flavobacteriia</taxon>
        <taxon>Flavobacteriales</taxon>
        <taxon>Flavobacteriaceae</taxon>
        <taxon>Flavobacterium</taxon>
    </lineage>
</organism>
<evidence type="ECO:0000313" key="6">
    <source>
        <dbReference type="EMBL" id="BCY28104.1"/>
    </source>
</evidence>
<sequence>MIIAFVILGMYVVLIASLYYGFQKMKPLSDFSIEPKTSFSIVVPFRNEAENLPKLLHSISLLNYPNDLFEVILVDDESDDKFRLLDSARSDINVKVIKSIRKSNSPKKDAIETAIQVAKNNWIITTDADCLVQKNWLKAIDSYIQNENKRMAAAGVCYLPKSGFLHAFQNLDFLSLQGATIGSFGLNQPFMCNGANFAYEKEFFLELNGFEGNSNMASGDDVFLLQKAVLKNKTAVGFCMHNQSVVATQSENSWDALFQQRVRWAAKSTGYSSWFGKLTALLVFGTNVTWIAVFVLWLSGNLNQNWFALFIALKFIIDLVLLQKTASFFRTKLQWLFLASLLYPFFSSVVAIYSLFSNFTWKGREFRK</sequence>
<dbReference type="Pfam" id="PF00535">
    <property type="entry name" value="Glycos_transf_2"/>
    <property type="match status" value="1"/>
</dbReference>
<dbReference type="PANTHER" id="PTHR43630">
    <property type="entry name" value="POLY-BETA-1,6-N-ACETYL-D-GLUCOSAMINE SYNTHASE"/>
    <property type="match status" value="1"/>
</dbReference>
<dbReference type="RefSeq" id="WP_221259702.1">
    <property type="nucleotide sequence ID" value="NZ_AP024749.1"/>
</dbReference>
<evidence type="ECO:0000256" key="1">
    <source>
        <dbReference type="ARBA" id="ARBA00006739"/>
    </source>
</evidence>
<dbReference type="PANTHER" id="PTHR43630:SF1">
    <property type="entry name" value="POLY-BETA-1,6-N-ACETYL-D-GLUCOSAMINE SYNTHASE"/>
    <property type="match status" value="1"/>
</dbReference>
<feature type="transmembrane region" description="Helical" evidence="4">
    <location>
        <begin position="278"/>
        <end position="300"/>
    </location>
</feature>
<comment type="similarity">
    <text evidence="1">Belongs to the glycosyltransferase 2 family.</text>
</comment>
<keyword evidence="4" id="KW-0812">Transmembrane</keyword>
<keyword evidence="7" id="KW-1185">Reference proteome</keyword>
<evidence type="ECO:0000259" key="5">
    <source>
        <dbReference type="Pfam" id="PF00535"/>
    </source>
</evidence>
<dbReference type="InterPro" id="IPR001173">
    <property type="entry name" value="Glyco_trans_2-like"/>
</dbReference>
<keyword evidence="3 6" id="KW-0808">Transferase</keyword>
<gene>
    <name evidence="6" type="ORF">KK2020170_09720</name>
</gene>
<dbReference type="InterPro" id="IPR029044">
    <property type="entry name" value="Nucleotide-diphossugar_trans"/>
</dbReference>
<dbReference type="CDD" id="cd04192">
    <property type="entry name" value="GT_2_like_e"/>
    <property type="match status" value="1"/>
</dbReference>
<evidence type="ECO:0000256" key="3">
    <source>
        <dbReference type="ARBA" id="ARBA00022679"/>
    </source>
</evidence>
<dbReference type="Proteomes" id="UP000825258">
    <property type="component" value="Chromosome"/>
</dbReference>
<dbReference type="GO" id="GO:0016740">
    <property type="term" value="F:transferase activity"/>
    <property type="evidence" value="ECO:0007669"/>
    <property type="project" value="UniProtKB-KW"/>
</dbReference>